<keyword evidence="4" id="KW-1185">Reference proteome</keyword>
<gene>
    <name evidence="3" type="ORF">IQ26_04171</name>
</gene>
<comment type="caution">
    <text evidence="3">The sequence shown here is derived from an EMBL/GenBank/DDBJ whole genome shotgun (WGS) entry which is preliminary data.</text>
</comment>
<name>A0A562NM76_9HYPH</name>
<dbReference type="AlphaFoldDB" id="A0A562NM76"/>
<reference evidence="3 4" key="1">
    <citation type="journal article" date="2015" name="Stand. Genomic Sci.">
        <title>Genomic Encyclopedia of Bacterial and Archaeal Type Strains, Phase III: the genomes of soil and plant-associated and newly described type strains.</title>
        <authorList>
            <person name="Whitman W.B."/>
            <person name="Woyke T."/>
            <person name="Klenk H.P."/>
            <person name="Zhou Y."/>
            <person name="Lilburn T.G."/>
            <person name="Beck B.J."/>
            <person name="De Vos P."/>
            <person name="Vandamme P."/>
            <person name="Eisen J.A."/>
            <person name="Garrity G."/>
            <person name="Hugenholtz P."/>
            <person name="Kyrpides N.C."/>
        </authorList>
    </citation>
    <scope>NUCLEOTIDE SEQUENCE [LARGE SCALE GENOMIC DNA]</scope>
    <source>
        <strain evidence="3 4">CGMCC 1.2546</strain>
    </source>
</reference>
<evidence type="ECO:0000259" key="2">
    <source>
        <dbReference type="Pfam" id="PF04069"/>
    </source>
</evidence>
<protein>
    <submittedName>
        <fullName evidence="3">Glycine betaine/proline transport system substrate-binding protein</fullName>
    </submittedName>
</protein>
<organism evidence="3 4">
    <name type="scientific">Mesorhizobium tianshanense</name>
    <dbReference type="NCBI Taxonomy" id="39844"/>
    <lineage>
        <taxon>Bacteria</taxon>
        <taxon>Pseudomonadati</taxon>
        <taxon>Pseudomonadota</taxon>
        <taxon>Alphaproteobacteria</taxon>
        <taxon>Hyphomicrobiales</taxon>
        <taxon>Phyllobacteriaceae</taxon>
        <taxon>Mesorhizobium</taxon>
    </lineage>
</organism>
<evidence type="ECO:0000313" key="4">
    <source>
        <dbReference type="Proteomes" id="UP000317122"/>
    </source>
</evidence>
<dbReference type="SUPFAM" id="SSF53850">
    <property type="entry name" value="Periplasmic binding protein-like II"/>
    <property type="match status" value="1"/>
</dbReference>
<dbReference type="Pfam" id="PF04069">
    <property type="entry name" value="OpuAC"/>
    <property type="match status" value="1"/>
</dbReference>
<feature type="chain" id="PRO_5021898049" evidence="1">
    <location>
        <begin position="32"/>
        <end position="317"/>
    </location>
</feature>
<feature type="signal peptide" evidence="1">
    <location>
        <begin position="1"/>
        <end position="31"/>
    </location>
</feature>
<dbReference type="Gene3D" id="3.10.105.10">
    <property type="entry name" value="Dipeptide-binding Protein, Domain 3"/>
    <property type="match status" value="1"/>
</dbReference>
<dbReference type="Gene3D" id="3.40.190.100">
    <property type="entry name" value="Glycine betaine-binding periplasmic protein, domain 2"/>
    <property type="match status" value="1"/>
</dbReference>
<feature type="domain" description="ABC-type glycine betaine transport system substrate-binding" evidence="2">
    <location>
        <begin position="39"/>
        <end position="305"/>
    </location>
</feature>
<dbReference type="RefSeq" id="WP_240547183.1">
    <property type="nucleotide sequence ID" value="NZ_BSPF01000004.1"/>
</dbReference>
<evidence type="ECO:0000313" key="3">
    <source>
        <dbReference type="EMBL" id="TWI33170.1"/>
    </source>
</evidence>
<keyword evidence="1" id="KW-0732">Signal</keyword>
<dbReference type="CDD" id="cd13643">
    <property type="entry name" value="PBP2_BCP_2"/>
    <property type="match status" value="1"/>
</dbReference>
<accession>A0A562NM76</accession>
<dbReference type="EMBL" id="VLKT01000026">
    <property type="protein sequence ID" value="TWI33170.1"/>
    <property type="molecule type" value="Genomic_DNA"/>
</dbReference>
<dbReference type="GO" id="GO:0022857">
    <property type="term" value="F:transmembrane transporter activity"/>
    <property type="evidence" value="ECO:0007669"/>
    <property type="project" value="InterPro"/>
</dbReference>
<evidence type="ECO:0000256" key="1">
    <source>
        <dbReference type="SAM" id="SignalP"/>
    </source>
</evidence>
<dbReference type="Proteomes" id="UP000317122">
    <property type="component" value="Unassembled WGS sequence"/>
</dbReference>
<proteinExistence type="predicted"/>
<dbReference type="InterPro" id="IPR007210">
    <property type="entry name" value="ABC_Gly_betaine_transp_sub-bd"/>
</dbReference>
<dbReference type="GO" id="GO:0043190">
    <property type="term" value="C:ATP-binding cassette (ABC) transporter complex"/>
    <property type="evidence" value="ECO:0007669"/>
    <property type="project" value="InterPro"/>
</dbReference>
<sequence length="317" mass="35815">MTNMRTIFRFLTESTTAVSVALLLLSSPSDAIEPESTEPIKISLNDWSSQNISSYILGGVLEKQGYVVEYVQADAMAQFAGLETGDITMQTEIWPTTQGDRFAASMATGNLIDMGPLGLKAREEWWYPLYMKEKCPGLPDWHALLNEDCAKAFSTPQTASKGRYLGGPVTWEGFDEERIHALKLPWTVIHAGTDANLWAELDSAYKRKSPIMLWVYSPHWWPTKFQGEWVEFPPYTAECYEAKRYDCGKPYGDIHKAAWAGGEATWPHAYSILRKVAFDVTTYADLIKSADLDGKQAKDVADQWIMDNTTVWNEWVK</sequence>